<evidence type="ECO:0000256" key="3">
    <source>
        <dbReference type="ARBA" id="ARBA00022801"/>
    </source>
</evidence>
<name>A0A2J8A0F9_9CHLO</name>
<comment type="caution">
    <text evidence="11">The sequence shown here is derived from an EMBL/GenBank/DDBJ whole genome shotgun (WGS) entry which is preliminary data.</text>
</comment>
<dbReference type="GO" id="GO:0016787">
    <property type="term" value="F:hydrolase activity"/>
    <property type="evidence" value="ECO:0007669"/>
    <property type="project" value="UniProtKB-KW"/>
</dbReference>
<comment type="similarity">
    <text evidence="7">Belongs to the DEAD box helicase family. DDX52/ROK1 subfamily.</text>
</comment>
<dbReference type="OrthoDB" id="360161at2759"/>
<evidence type="ECO:0000256" key="7">
    <source>
        <dbReference type="ARBA" id="ARBA00024355"/>
    </source>
</evidence>
<dbReference type="InterPro" id="IPR027417">
    <property type="entry name" value="P-loop_NTPase"/>
</dbReference>
<dbReference type="GO" id="GO:0005829">
    <property type="term" value="C:cytosol"/>
    <property type="evidence" value="ECO:0007669"/>
    <property type="project" value="TreeGrafter"/>
</dbReference>
<evidence type="ECO:0000256" key="9">
    <source>
        <dbReference type="SAM" id="MobiDB-lite"/>
    </source>
</evidence>
<evidence type="ECO:0000256" key="4">
    <source>
        <dbReference type="ARBA" id="ARBA00022806"/>
    </source>
</evidence>
<reference evidence="11 12" key="1">
    <citation type="journal article" date="2017" name="Mol. Biol. Evol.">
        <title>The 4-celled Tetrabaena socialis nuclear genome reveals the essential components for genetic control of cell number at the origin of multicellularity in the volvocine lineage.</title>
        <authorList>
            <person name="Featherston J."/>
            <person name="Arakaki Y."/>
            <person name="Hanschen E.R."/>
            <person name="Ferris P.J."/>
            <person name="Michod R.E."/>
            <person name="Olson B.J.S.C."/>
            <person name="Nozaki H."/>
            <person name="Durand P.M."/>
        </authorList>
    </citation>
    <scope>NUCLEOTIDE SEQUENCE [LARGE SCALE GENOMIC DNA]</scope>
    <source>
        <strain evidence="11 12">NIES-571</strain>
    </source>
</reference>
<evidence type="ECO:0000256" key="5">
    <source>
        <dbReference type="ARBA" id="ARBA00022840"/>
    </source>
</evidence>
<evidence type="ECO:0000313" key="12">
    <source>
        <dbReference type="Proteomes" id="UP000236333"/>
    </source>
</evidence>
<keyword evidence="4 11" id="KW-0347">Helicase</keyword>
<dbReference type="PROSITE" id="PS51192">
    <property type="entry name" value="HELICASE_ATP_BIND_1"/>
    <property type="match status" value="1"/>
</dbReference>
<feature type="compositionally biased region" description="Gly residues" evidence="9">
    <location>
        <begin position="89"/>
        <end position="101"/>
    </location>
</feature>
<dbReference type="GO" id="GO:0005524">
    <property type="term" value="F:ATP binding"/>
    <property type="evidence" value="ECO:0007669"/>
    <property type="project" value="UniProtKB-KW"/>
</dbReference>
<sequence>MDAFALLTGGAKFDRRRYKKDIDAFNPKAVTSAAEREAQLAAARRAGGVGLDGDGGGSGGADGGASGGSSKRSRAKAAARKRRRLNAEGAGGGRGAAGAEGGDMPLFARAGGADDSEGSEEEEAGEEEGEEEEEEEFVVMDEADKLFELGFMEQVDALLAAAQHPDVTRALFSATLPERVEELARSVMAQPLRITVGARHAAAADVRQRLHFVGREAGKLLALRQMLADGGLAPPVLVFVGSKERAKALHRELLYDGVHVDSITAGQPQAARNAAVENFRGEATGSP</sequence>
<feature type="domain" description="Helicase ATP-binding" evidence="10">
    <location>
        <begin position="136"/>
        <end position="194"/>
    </location>
</feature>
<dbReference type="GO" id="GO:0003724">
    <property type="term" value="F:RNA helicase activity"/>
    <property type="evidence" value="ECO:0007669"/>
    <property type="project" value="UniProtKB-EC"/>
</dbReference>
<proteinExistence type="inferred from homology"/>
<dbReference type="Gene3D" id="3.40.50.300">
    <property type="entry name" value="P-loop containing nucleotide triphosphate hydrolases"/>
    <property type="match status" value="2"/>
</dbReference>
<dbReference type="AlphaFoldDB" id="A0A2J8A0F9"/>
<accession>A0A2J8A0F9</accession>
<dbReference type="SUPFAM" id="SSF52540">
    <property type="entry name" value="P-loop containing nucleoside triphosphate hydrolases"/>
    <property type="match status" value="1"/>
</dbReference>
<dbReference type="InterPro" id="IPR011545">
    <property type="entry name" value="DEAD/DEAH_box_helicase_dom"/>
</dbReference>
<feature type="compositionally biased region" description="Gly residues" evidence="9">
    <location>
        <begin position="47"/>
        <end position="67"/>
    </location>
</feature>
<evidence type="ECO:0000256" key="8">
    <source>
        <dbReference type="ARBA" id="ARBA00047984"/>
    </source>
</evidence>
<organism evidence="11 12">
    <name type="scientific">Tetrabaena socialis</name>
    <dbReference type="NCBI Taxonomy" id="47790"/>
    <lineage>
        <taxon>Eukaryota</taxon>
        <taxon>Viridiplantae</taxon>
        <taxon>Chlorophyta</taxon>
        <taxon>core chlorophytes</taxon>
        <taxon>Chlorophyceae</taxon>
        <taxon>CS clade</taxon>
        <taxon>Chlamydomonadales</taxon>
        <taxon>Tetrabaenaceae</taxon>
        <taxon>Tetrabaena</taxon>
    </lineage>
</organism>
<protein>
    <recommendedName>
        <fullName evidence="1">RNA helicase</fullName>
        <ecNumber evidence="1">3.6.4.13</ecNumber>
    </recommendedName>
</protein>
<dbReference type="Pfam" id="PF00270">
    <property type="entry name" value="DEAD"/>
    <property type="match status" value="1"/>
</dbReference>
<evidence type="ECO:0000259" key="10">
    <source>
        <dbReference type="PROSITE" id="PS51192"/>
    </source>
</evidence>
<dbReference type="Proteomes" id="UP000236333">
    <property type="component" value="Unassembled WGS sequence"/>
</dbReference>
<keyword evidence="2" id="KW-0547">Nucleotide-binding</keyword>
<dbReference type="PROSITE" id="PS00039">
    <property type="entry name" value="DEAD_ATP_HELICASE"/>
    <property type="match status" value="1"/>
</dbReference>
<keyword evidence="12" id="KW-1185">Reference proteome</keyword>
<dbReference type="PANTHER" id="PTHR47959:SF15">
    <property type="entry name" value="RNA HELICASE"/>
    <property type="match status" value="1"/>
</dbReference>
<comment type="catalytic activity">
    <reaction evidence="8">
        <text>ATP + H2O = ADP + phosphate + H(+)</text>
        <dbReference type="Rhea" id="RHEA:13065"/>
        <dbReference type="ChEBI" id="CHEBI:15377"/>
        <dbReference type="ChEBI" id="CHEBI:15378"/>
        <dbReference type="ChEBI" id="CHEBI:30616"/>
        <dbReference type="ChEBI" id="CHEBI:43474"/>
        <dbReference type="ChEBI" id="CHEBI:456216"/>
        <dbReference type="EC" id="3.6.4.13"/>
    </reaction>
</comment>
<evidence type="ECO:0000256" key="6">
    <source>
        <dbReference type="ARBA" id="ARBA00022884"/>
    </source>
</evidence>
<dbReference type="EMBL" id="PGGS01000265">
    <property type="protein sequence ID" value="PNH06004.1"/>
    <property type="molecule type" value="Genomic_DNA"/>
</dbReference>
<dbReference type="InterPro" id="IPR000629">
    <property type="entry name" value="RNA-helicase_DEAD-box_CS"/>
</dbReference>
<gene>
    <name evidence="11" type="ORF">TSOC_007665</name>
</gene>
<dbReference type="EC" id="3.6.4.13" evidence="1"/>
<feature type="compositionally biased region" description="Acidic residues" evidence="9">
    <location>
        <begin position="114"/>
        <end position="136"/>
    </location>
</feature>
<evidence type="ECO:0000256" key="2">
    <source>
        <dbReference type="ARBA" id="ARBA00022741"/>
    </source>
</evidence>
<feature type="compositionally biased region" description="Basic residues" evidence="9">
    <location>
        <begin position="71"/>
        <end position="84"/>
    </location>
</feature>
<keyword evidence="5" id="KW-0067">ATP-binding</keyword>
<dbReference type="InterPro" id="IPR014001">
    <property type="entry name" value="Helicase_ATP-bd"/>
</dbReference>
<dbReference type="PANTHER" id="PTHR47959">
    <property type="entry name" value="ATP-DEPENDENT RNA HELICASE RHLE-RELATED"/>
    <property type="match status" value="1"/>
</dbReference>
<evidence type="ECO:0000256" key="1">
    <source>
        <dbReference type="ARBA" id="ARBA00012552"/>
    </source>
</evidence>
<dbReference type="GO" id="GO:0003723">
    <property type="term" value="F:RNA binding"/>
    <property type="evidence" value="ECO:0007669"/>
    <property type="project" value="UniProtKB-KW"/>
</dbReference>
<evidence type="ECO:0000313" key="11">
    <source>
        <dbReference type="EMBL" id="PNH06004.1"/>
    </source>
</evidence>
<feature type="region of interest" description="Disordered" evidence="9">
    <location>
        <begin position="47"/>
        <end position="136"/>
    </location>
</feature>
<dbReference type="InterPro" id="IPR050079">
    <property type="entry name" value="DEAD_box_RNA_helicase"/>
</dbReference>
<keyword evidence="6" id="KW-0694">RNA-binding</keyword>
<keyword evidence="3" id="KW-0378">Hydrolase</keyword>